<dbReference type="GO" id="GO:0005975">
    <property type="term" value="P:carbohydrate metabolic process"/>
    <property type="evidence" value="ECO:0007669"/>
    <property type="project" value="UniProtKB-UniRule"/>
</dbReference>
<dbReference type="Gene3D" id="2.60.120.10">
    <property type="entry name" value="Jelly Rolls"/>
    <property type="match status" value="2"/>
</dbReference>
<dbReference type="InterPro" id="IPR014628">
    <property type="entry name" value="Man6P_isomerase_Firm_short"/>
</dbReference>
<proteinExistence type="inferred from homology"/>
<feature type="binding site" evidence="8">
    <location>
        <position position="98"/>
    </location>
    <ligand>
        <name>Zn(2+)</name>
        <dbReference type="ChEBI" id="CHEBI:29105"/>
    </ligand>
</feature>
<evidence type="ECO:0000256" key="3">
    <source>
        <dbReference type="ARBA" id="ARBA00011956"/>
    </source>
</evidence>
<dbReference type="PIRSF" id="PIRSF036894">
    <property type="entry name" value="PMI_Firm_short"/>
    <property type="match status" value="1"/>
</dbReference>
<evidence type="ECO:0000256" key="5">
    <source>
        <dbReference type="ARBA" id="ARBA00022833"/>
    </source>
</evidence>
<evidence type="ECO:0000256" key="2">
    <source>
        <dbReference type="ARBA" id="ARBA00010772"/>
    </source>
</evidence>
<dbReference type="NCBIfam" id="TIGR00218">
    <property type="entry name" value="manA"/>
    <property type="match status" value="1"/>
</dbReference>
<feature type="domain" description="Phosphomannose isomerase type I catalytic" evidence="10">
    <location>
        <begin position="8"/>
        <end position="106"/>
    </location>
</feature>
<evidence type="ECO:0000313" key="12">
    <source>
        <dbReference type="EMBL" id="PES37230.1"/>
    </source>
</evidence>
<organism evidence="12 13">
    <name type="scientific">Priestia megaterium</name>
    <name type="common">Bacillus megaterium</name>
    <dbReference type="NCBI Taxonomy" id="1404"/>
    <lineage>
        <taxon>Bacteria</taxon>
        <taxon>Bacillati</taxon>
        <taxon>Bacillota</taxon>
        <taxon>Bacilli</taxon>
        <taxon>Bacillales</taxon>
        <taxon>Bacillaceae</taxon>
        <taxon>Priestia</taxon>
    </lineage>
</organism>
<keyword evidence="5 7" id="KW-0862">Zinc</keyword>
<feature type="binding site" evidence="8">
    <location>
        <position position="173"/>
    </location>
    <ligand>
        <name>Zn(2+)</name>
        <dbReference type="ChEBI" id="CHEBI:29105"/>
    </ligand>
</feature>
<dbReference type="InterPro" id="IPR011051">
    <property type="entry name" value="RmlC_Cupin_sf"/>
</dbReference>
<dbReference type="InterPro" id="IPR014710">
    <property type="entry name" value="RmlC-like_jellyroll"/>
</dbReference>
<comment type="caution">
    <text evidence="12">The sequence shown here is derived from an EMBL/GenBank/DDBJ whole genome shotgun (WGS) entry which is preliminary data.</text>
</comment>
<dbReference type="EMBL" id="NTYW01000014">
    <property type="protein sequence ID" value="PES37230.1"/>
    <property type="molecule type" value="Genomic_DNA"/>
</dbReference>
<feature type="binding site" evidence="8">
    <location>
        <position position="116"/>
    </location>
    <ligand>
        <name>Zn(2+)</name>
        <dbReference type="ChEBI" id="CHEBI:29105"/>
    </ligand>
</feature>
<dbReference type="SUPFAM" id="SSF51182">
    <property type="entry name" value="RmlC-like cupins"/>
    <property type="match status" value="1"/>
</dbReference>
<feature type="domain" description="Mannose-6-phosphate isomerase cupin" evidence="11">
    <location>
        <begin position="239"/>
        <end position="316"/>
    </location>
</feature>
<dbReference type="Pfam" id="PF21621">
    <property type="entry name" value="MPI_cupin_dom"/>
    <property type="match status" value="1"/>
</dbReference>
<evidence type="ECO:0000256" key="1">
    <source>
        <dbReference type="ARBA" id="ARBA00000757"/>
    </source>
</evidence>
<evidence type="ECO:0000259" key="11">
    <source>
        <dbReference type="Pfam" id="PF21621"/>
    </source>
</evidence>
<gene>
    <name evidence="12" type="primary">manA</name>
    <name evidence="12" type="ORF">CN497_15320</name>
</gene>
<dbReference type="RefSeq" id="WP_098278327.1">
    <property type="nucleotide sequence ID" value="NZ_JBALNU010000016.1"/>
</dbReference>
<dbReference type="InterPro" id="IPR046457">
    <property type="entry name" value="PMI_typeI_cat"/>
</dbReference>
<accession>A0AAE5P806</accession>
<dbReference type="PANTHER" id="PTHR42742">
    <property type="entry name" value="TRANSCRIPTIONAL REPRESSOR MPRA"/>
    <property type="match status" value="1"/>
</dbReference>
<dbReference type="Pfam" id="PF20511">
    <property type="entry name" value="PMI_typeI_cat"/>
    <property type="match status" value="1"/>
</dbReference>
<comment type="cofactor">
    <cofactor evidence="8">
        <name>Zn(2+)</name>
        <dbReference type="ChEBI" id="CHEBI:29105"/>
    </cofactor>
    <text evidence="8">Binds 1 zinc ion per subunit.</text>
</comment>
<dbReference type="InterPro" id="IPR001250">
    <property type="entry name" value="Man6P_Isoase-1"/>
</dbReference>
<evidence type="ECO:0000256" key="9">
    <source>
        <dbReference type="PIRSR" id="PIRSR036894-2"/>
    </source>
</evidence>
<name>A0AAE5P806_PRIMG</name>
<comment type="similarity">
    <text evidence="2 7">Belongs to the mannose-6-phosphate isomerase type 1 family.</text>
</comment>
<dbReference type="GO" id="GO:0004476">
    <property type="term" value="F:mannose-6-phosphate isomerase activity"/>
    <property type="evidence" value="ECO:0007669"/>
    <property type="project" value="UniProtKB-UniRule"/>
</dbReference>
<protein>
    <recommendedName>
        <fullName evidence="3 7">Mannose-6-phosphate isomerase</fullName>
        <ecNumber evidence="3 7">5.3.1.8</ecNumber>
    </recommendedName>
</protein>
<dbReference type="EC" id="5.3.1.8" evidence="3 7"/>
<evidence type="ECO:0000256" key="6">
    <source>
        <dbReference type="ARBA" id="ARBA00023235"/>
    </source>
</evidence>
<evidence type="ECO:0000256" key="8">
    <source>
        <dbReference type="PIRSR" id="PIRSR036894-1"/>
    </source>
</evidence>
<dbReference type="InterPro" id="IPR051804">
    <property type="entry name" value="Carb_Metab_Reg_Kinase/Isom"/>
</dbReference>
<comment type="catalytic activity">
    <reaction evidence="1 7">
        <text>D-mannose 6-phosphate = D-fructose 6-phosphate</text>
        <dbReference type="Rhea" id="RHEA:12356"/>
        <dbReference type="ChEBI" id="CHEBI:58735"/>
        <dbReference type="ChEBI" id="CHEBI:61527"/>
        <dbReference type="EC" id="5.3.1.8"/>
    </reaction>
</comment>
<sequence length="336" mass="38216">MKKAPIFLAPLFQERIWGGSELKKQYGYNIPSAQTGECWAISAHPNGPSVVREGDYIGKTLGELWDEHPEIFGHFDSGKFPLLTKILDANEDLSIQVHPNDEYANEFENGEFGKTECWYILDCDEDATMIFGHRAQSKEEFMNMIDEGHWNDLLQRVKIKPGDFFYVPSGTIHALCKGTLVLETQQSSDTTYRVYDYDRRDHNGNLRELHLEKAIEVTTVPHITSKVEAAFIKMSGGSIITFVEEDYFTVYKWDVRTEMELMQDAHFLLASVIEGKGTLCTEDGEYALQKGDHFILPNHVDSFTIKGTLQLIASHPNHKGGQYPELENTARQMANI</sequence>
<evidence type="ECO:0000256" key="7">
    <source>
        <dbReference type="PIRNR" id="PIRNR036894"/>
    </source>
</evidence>
<evidence type="ECO:0000259" key="10">
    <source>
        <dbReference type="Pfam" id="PF20511"/>
    </source>
</evidence>
<dbReference type="PANTHER" id="PTHR42742:SF3">
    <property type="entry name" value="FRUCTOKINASE"/>
    <property type="match status" value="1"/>
</dbReference>
<keyword evidence="4 7" id="KW-0479">Metal-binding</keyword>
<reference evidence="12 13" key="1">
    <citation type="submission" date="2017-09" db="EMBL/GenBank/DDBJ databases">
        <title>Large-scale bioinformatics analysis of Bacillus genomes uncovers conserved roles of natural products in bacterial physiology.</title>
        <authorList>
            <consortium name="Agbiome Team Llc"/>
            <person name="Bleich R.M."/>
            <person name="Kirk G.J."/>
            <person name="Santa Maria K.C."/>
            <person name="Allen S.E."/>
            <person name="Farag S."/>
            <person name="Shank E.A."/>
            <person name="Bowers A."/>
        </authorList>
    </citation>
    <scope>NUCLEOTIDE SEQUENCE [LARGE SCALE GENOMIC DNA]</scope>
    <source>
        <strain evidence="12 13">AFS003013</strain>
    </source>
</reference>
<dbReference type="GO" id="GO:0008270">
    <property type="term" value="F:zinc ion binding"/>
    <property type="evidence" value="ECO:0007669"/>
    <property type="project" value="UniProtKB-UniRule"/>
</dbReference>
<dbReference type="Proteomes" id="UP000220341">
    <property type="component" value="Unassembled WGS sequence"/>
</dbReference>
<dbReference type="AlphaFoldDB" id="A0AAE5P806"/>
<keyword evidence="6 7" id="KW-0413">Isomerase</keyword>
<feature type="active site" evidence="9">
    <location>
        <position position="193"/>
    </location>
</feature>
<dbReference type="CDD" id="cd07010">
    <property type="entry name" value="cupin_PMI_type_I_N_bac"/>
    <property type="match status" value="1"/>
</dbReference>
<dbReference type="InterPro" id="IPR049071">
    <property type="entry name" value="MPI_cupin_dom"/>
</dbReference>
<evidence type="ECO:0000313" key="13">
    <source>
        <dbReference type="Proteomes" id="UP000220341"/>
    </source>
</evidence>
<evidence type="ECO:0000256" key="4">
    <source>
        <dbReference type="ARBA" id="ARBA00022723"/>
    </source>
</evidence>